<dbReference type="RefSeq" id="WP_307223007.1">
    <property type="nucleotide sequence ID" value="NZ_JAUSUE010000003.1"/>
</dbReference>
<feature type="binding site" evidence="8">
    <location>
        <position position="56"/>
    </location>
    <ligand>
        <name>Mg(2+)</name>
        <dbReference type="ChEBI" id="CHEBI:18420"/>
    </ligand>
</feature>
<accession>A0ABT9Y5N8</accession>
<proteinExistence type="inferred from homology"/>
<protein>
    <recommendedName>
        <fullName evidence="8">7-carboxy-7-deazaguanine synthase</fullName>
        <shortName evidence="8">CDG synthase</shortName>
        <ecNumber evidence="8">4.3.99.3</ecNumber>
    </recommendedName>
    <alternativeName>
        <fullName evidence="8">Queuosine biosynthesis protein QueE</fullName>
    </alternativeName>
</protein>
<dbReference type="CDD" id="cd01335">
    <property type="entry name" value="Radical_SAM"/>
    <property type="match status" value="1"/>
</dbReference>
<keyword evidence="4 8" id="KW-0460">Magnesium</keyword>
<evidence type="ECO:0000256" key="7">
    <source>
        <dbReference type="ARBA" id="ARBA00023239"/>
    </source>
</evidence>
<feature type="binding site" evidence="8">
    <location>
        <begin position="53"/>
        <end position="55"/>
    </location>
    <ligand>
        <name>S-adenosyl-L-methionine</name>
        <dbReference type="ChEBI" id="CHEBI:59789"/>
    </ligand>
</feature>
<comment type="cofactor">
    <cofactor evidence="8">
        <name>Mg(2+)</name>
        <dbReference type="ChEBI" id="CHEBI:18420"/>
    </cofactor>
</comment>
<evidence type="ECO:0000256" key="2">
    <source>
        <dbReference type="ARBA" id="ARBA00022691"/>
    </source>
</evidence>
<dbReference type="SFLD" id="SFLDS00029">
    <property type="entry name" value="Radical_SAM"/>
    <property type="match status" value="1"/>
</dbReference>
<feature type="binding site" evidence="8">
    <location>
        <position position="102"/>
    </location>
    <ligand>
        <name>S-adenosyl-L-methionine</name>
        <dbReference type="ChEBI" id="CHEBI:59789"/>
    </ligand>
</feature>
<dbReference type="InterPro" id="IPR058240">
    <property type="entry name" value="rSAM_sf"/>
</dbReference>
<keyword evidence="8" id="KW-0671">Queuosine biosynthesis</keyword>
<feature type="binding site" evidence="8">
    <location>
        <position position="47"/>
    </location>
    <ligand>
        <name>[4Fe-4S] cluster</name>
        <dbReference type="ChEBI" id="CHEBI:49883"/>
        <note>4Fe-4S-S-AdoMet</note>
    </ligand>
</feature>
<comment type="cofactor">
    <cofactor evidence="8">
        <name>S-adenosyl-L-methionine</name>
        <dbReference type="ChEBI" id="CHEBI:59789"/>
    </cofactor>
    <text evidence="8">Binds 1 S-adenosyl-L-methionine per subunit.</text>
</comment>
<feature type="domain" description="Radical SAM core" evidence="9">
    <location>
        <begin position="34"/>
        <end position="251"/>
    </location>
</feature>
<comment type="similarity">
    <text evidence="8">Belongs to the radical SAM superfamily. 7-carboxy-7-deazaguanine synthase family.</text>
</comment>
<gene>
    <name evidence="8" type="primary">queE</name>
    <name evidence="10" type="ORF">J2S01_000732</name>
</gene>
<evidence type="ECO:0000259" key="9">
    <source>
        <dbReference type="PROSITE" id="PS51918"/>
    </source>
</evidence>
<dbReference type="EC" id="4.3.99.3" evidence="8"/>
<dbReference type="SUPFAM" id="SSF102114">
    <property type="entry name" value="Radical SAM enzymes"/>
    <property type="match status" value="1"/>
</dbReference>
<dbReference type="EMBL" id="JAUSUE010000003">
    <property type="protein sequence ID" value="MDQ0203036.1"/>
    <property type="molecule type" value="Genomic_DNA"/>
</dbReference>
<keyword evidence="11" id="KW-1185">Reference proteome</keyword>
<comment type="subunit">
    <text evidence="8">Homodimer.</text>
</comment>
<keyword evidence="5 8" id="KW-0408">Iron</keyword>
<feature type="binding site" evidence="8">
    <location>
        <position position="51"/>
    </location>
    <ligand>
        <name>[4Fe-4S] cluster</name>
        <dbReference type="ChEBI" id="CHEBI:49883"/>
        <note>4Fe-4S-S-AdoMet</note>
    </ligand>
</feature>
<evidence type="ECO:0000313" key="10">
    <source>
        <dbReference type="EMBL" id="MDQ0203036.1"/>
    </source>
</evidence>
<feature type="binding site" evidence="8">
    <location>
        <position position="100"/>
    </location>
    <ligand>
        <name>substrate</name>
    </ligand>
</feature>
<dbReference type="PROSITE" id="PS51918">
    <property type="entry name" value="RADICAL_SAM"/>
    <property type="match status" value="1"/>
</dbReference>
<evidence type="ECO:0000256" key="5">
    <source>
        <dbReference type="ARBA" id="ARBA00023004"/>
    </source>
</evidence>
<keyword evidence="1 8" id="KW-0004">4Fe-4S</keyword>
<comment type="caution">
    <text evidence="8">Lacks conserved residue(s) required for the propagation of feature annotation.</text>
</comment>
<name>A0ABT9Y5N8_9FIRM</name>
<keyword evidence="7 8" id="KW-0456">Lyase</keyword>
<organism evidence="10 11">
    <name type="scientific">Pectinatus haikarae</name>
    <dbReference type="NCBI Taxonomy" id="349096"/>
    <lineage>
        <taxon>Bacteria</taxon>
        <taxon>Bacillati</taxon>
        <taxon>Bacillota</taxon>
        <taxon>Negativicutes</taxon>
        <taxon>Selenomonadales</taxon>
        <taxon>Selenomonadaceae</taxon>
        <taxon>Pectinatus</taxon>
    </lineage>
</organism>
<dbReference type="InterPro" id="IPR007197">
    <property type="entry name" value="rSAM"/>
</dbReference>
<dbReference type="InterPro" id="IPR024924">
    <property type="entry name" value="7-CO-7-deazaguanine_synth-like"/>
</dbReference>
<comment type="caution">
    <text evidence="10">The sequence shown here is derived from an EMBL/GenBank/DDBJ whole genome shotgun (WGS) entry which is preliminary data.</text>
</comment>
<comment type="function">
    <text evidence="8">Catalyzes the complex heterocyclic radical-mediated conversion of 6-carboxy-5,6,7,8-tetrahydropterin (CPH4) to 7-carboxy-7-deazaguanine (CDG), a step common to the biosynthetic pathways of all 7-deazapurine-containing compounds.</text>
</comment>
<comment type="pathway">
    <text evidence="8">Purine metabolism; 7-cyano-7-deazaguanine biosynthesis.</text>
</comment>
<dbReference type="Proteomes" id="UP001239167">
    <property type="component" value="Unassembled WGS sequence"/>
</dbReference>
<evidence type="ECO:0000256" key="8">
    <source>
        <dbReference type="HAMAP-Rule" id="MF_00917"/>
    </source>
</evidence>
<reference evidence="10 11" key="1">
    <citation type="submission" date="2023-07" db="EMBL/GenBank/DDBJ databases">
        <title>Genomic Encyclopedia of Type Strains, Phase IV (KMG-IV): sequencing the most valuable type-strain genomes for metagenomic binning, comparative biology and taxonomic classification.</title>
        <authorList>
            <person name="Goeker M."/>
        </authorList>
    </citation>
    <scope>NUCLEOTIDE SEQUENCE [LARGE SCALE GENOMIC DNA]</scope>
    <source>
        <strain evidence="10 11">DSM 16980</strain>
    </source>
</reference>
<keyword evidence="6 8" id="KW-0411">Iron-sulfur</keyword>
<feature type="binding site" evidence="8">
    <location>
        <position position="43"/>
    </location>
    <ligand>
        <name>substrate</name>
    </ligand>
</feature>
<feature type="binding site" evidence="8">
    <location>
        <position position="54"/>
    </location>
    <ligand>
        <name>[4Fe-4S] cluster</name>
        <dbReference type="ChEBI" id="CHEBI:49883"/>
        <note>4Fe-4S-S-AdoMet</note>
    </ligand>
</feature>
<feature type="binding site" evidence="8">
    <location>
        <begin position="28"/>
        <end position="30"/>
    </location>
    <ligand>
        <name>substrate</name>
    </ligand>
</feature>
<dbReference type="PIRSF" id="PIRSF000370">
    <property type="entry name" value="QueE"/>
    <property type="match status" value="1"/>
</dbReference>
<sequence>MGNRKISGIILRGGIKLHAPISEIFSSIQGEGKYAGCRQLFIRFAGCNLDCGYCDTNDILHSENCDLENEATLLNPVELTDILPYIQKILLKRHHSISLTGGEPLLHTAFINEMAKHINLPFFLETNGSLPEELSKVINNISIISMDFKMPDAVHTELWQQHADFLHIARQKDVYVKIVIAQETSLNDFKKAINLLSGTDKNIMLILQPITPYGIYTKPAPRKMLEWQSLAMEKIDDVRVIGQTHIMMGQR</sequence>
<dbReference type="PANTHER" id="PTHR42836">
    <property type="entry name" value="7-CARBOXY-7-DEAZAGUANINE SYNTHASE"/>
    <property type="match status" value="1"/>
</dbReference>
<comment type="cofactor">
    <cofactor evidence="8">
        <name>[4Fe-4S] cluster</name>
        <dbReference type="ChEBI" id="CHEBI:49883"/>
    </cofactor>
    <text evidence="8">Binds 1 [4Fe-4S] cluster. The cluster is coordinated with 3 cysteines and an exchangeable S-adenosyl-L-methionine.</text>
</comment>
<evidence type="ECO:0000256" key="4">
    <source>
        <dbReference type="ARBA" id="ARBA00022842"/>
    </source>
</evidence>
<dbReference type="Gene3D" id="3.20.20.70">
    <property type="entry name" value="Aldolase class I"/>
    <property type="match status" value="1"/>
</dbReference>
<keyword evidence="3 8" id="KW-0479">Metal-binding</keyword>
<evidence type="ECO:0000256" key="1">
    <source>
        <dbReference type="ARBA" id="ARBA00022485"/>
    </source>
</evidence>
<evidence type="ECO:0000256" key="3">
    <source>
        <dbReference type="ARBA" id="ARBA00022723"/>
    </source>
</evidence>
<dbReference type="Pfam" id="PF04055">
    <property type="entry name" value="Radical_SAM"/>
    <property type="match status" value="1"/>
</dbReference>
<keyword evidence="2 8" id="KW-0949">S-adenosyl-L-methionine</keyword>
<dbReference type="HAMAP" id="MF_00917">
    <property type="entry name" value="QueE"/>
    <property type="match status" value="1"/>
</dbReference>
<evidence type="ECO:0000313" key="11">
    <source>
        <dbReference type="Proteomes" id="UP001239167"/>
    </source>
</evidence>
<dbReference type="InterPro" id="IPR013785">
    <property type="entry name" value="Aldolase_TIM"/>
</dbReference>
<comment type="catalytic activity">
    <reaction evidence="8">
        <text>6-carboxy-5,6,7,8-tetrahydropterin + H(+) = 7-carboxy-7-carbaguanine + NH4(+)</text>
        <dbReference type="Rhea" id="RHEA:27974"/>
        <dbReference type="ChEBI" id="CHEBI:15378"/>
        <dbReference type="ChEBI" id="CHEBI:28938"/>
        <dbReference type="ChEBI" id="CHEBI:61032"/>
        <dbReference type="ChEBI" id="CHEBI:61036"/>
        <dbReference type="EC" id="4.3.99.3"/>
    </reaction>
</comment>
<dbReference type="PANTHER" id="PTHR42836:SF1">
    <property type="entry name" value="7-CARBOXY-7-DEAZAGUANINE SYNTHASE"/>
    <property type="match status" value="1"/>
</dbReference>
<evidence type="ECO:0000256" key="6">
    <source>
        <dbReference type="ARBA" id="ARBA00023014"/>
    </source>
</evidence>